<feature type="compositionally biased region" description="Basic and acidic residues" evidence="1">
    <location>
        <begin position="45"/>
        <end position="89"/>
    </location>
</feature>
<evidence type="ECO:0000256" key="1">
    <source>
        <dbReference type="SAM" id="MobiDB-lite"/>
    </source>
</evidence>
<gene>
    <name evidence="3" type="ORF">Q2T77_03875</name>
</gene>
<accession>A0ABT8RXM3</accession>
<dbReference type="Gene3D" id="3.10.450.160">
    <property type="entry name" value="inner membrane protein cigr"/>
    <property type="match status" value="1"/>
</dbReference>
<protein>
    <submittedName>
        <fullName evidence="3">RcnB family protein</fullName>
    </submittedName>
</protein>
<comment type="caution">
    <text evidence="3">The sequence shown here is derived from an EMBL/GenBank/DDBJ whole genome shotgun (WGS) entry which is preliminary data.</text>
</comment>
<dbReference type="EMBL" id="JAUKVY010000002">
    <property type="protein sequence ID" value="MDO1531417.1"/>
    <property type="molecule type" value="Genomic_DNA"/>
</dbReference>
<dbReference type="InterPro" id="IPR024572">
    <property type="entry name" value="RcnB"/>
</dbReference>
<evidence type="ECO:0000256" key="2">
    <source>
        <dbReference type="SAM" id="SignalP"/>
    </source>
</evidence>
<sequence length="142" mass="15991">MIKSKSMAAAAAALAMCMAGSAFAQDSRFDRGPDRNDRAQPGYRVDARPDYRPGRDYRPDPRGAYRPGPDRFEHRAYPNPHAEWRRGGRMPSEYRGRQYVVNDWRGHRLQQPPRGYQWMGVGGDFVLAAVATGLIAQIVIGQ</sequence>
<evidence type="ECO:0000313" key="3">
    <source>
        <dbReference type="EMBL" id="MDO1531417.1"/>
    </source>
</evidence>
<feature type="chain" id="PRO_5045684043" evidence="2">
    <location>
        <begin position="25"/>
        <end position="142"/>
    </location>
</feature>
<proteinExistence type="predicted"/>
<feature type="region of interest" description="Disordered" evidence="1">
    <location>
        <begin position="25"/>
        <end position="89"/>
    </location>
</feature>
<feature type="compositionally biased region" description="Basic and acidic residues" evidence="1">
    <location>
        <begin position="27"/>
        <end position="38"/>
    </location>
</feature>
<keyword evidence="2" id="KW-0732">Signal</keyword>
<organism evidence="3 4">
    <name type="scientific">Variovorax ginsengisoli</name>
    <dbReference type="NCBI Taxonomy" id="363844"/>
    <lineage>
        <taxon>Bacteria</taxon>
        <taxon>Pseudomonadati</taxon>
        <taxon>Pseudomonadota</taxon>
        <taxon>Betaproteobacteria</taxon>
        <taxon>Burkholderiales</taxon>
        <taxon>Comamonadaceae</taxon>
        <taxon>Variovorax</taxon>
    </lineage>
</organism>
<reference evidence="3" key="1">
    <citation type="submission" date="2023-06" db="EMBL/GenBank/DDBJ databases">
        <authorList>
            <person name="Jiang Y."/>
            <person name="Liu Q."/>
        </authorList>
    </citation>
    <scope>NUCLEOTIDE SEQUENCE</scope>
    <source>
        <strain evidence="3">CGMCC 1.12090</strain>
    </source>
</reference>
<evidence type="ECO:0000313" key="4">
    <source>
        <dbReference type="Proteomes" id="UP001169027"/>
    </source>
</evidence>
<keyword evidence="4" id="KW-1185">Reference proteome</keyword>
<feature type="signal peptide" evidence="2">
    <location>
        <begin position="1"/>
        <end position="24"/>
    </location>
</feature>
<dbReference type="RefSeq" id="WP_301804152.1">
    <property type="nucleotide sequence ID" value="NZ_JAUJZH010000002.1"/>
</dbReference>
<dbReference type="Pfam" id="PF11776">
    <property type="entry name" value="RcnB"/>
    <property type="match status" value="1"/>
</dbReference>
<name>A0ABT8RXM3_9BURK</name>
<dbReference type="Proteomes" id="UP001169027">
    <property type="component" value="Unassembled WGS sequence"/>
</dbReference>